<dbReference type="AlphaFoldDB" id="A0A2T5XVQ9"/>
<protein>
    <recommendedName>
        <fullName evidence="3">YD repeat-containing protein</fullName>
    </recommendedName>
</protein>
<comment type="caution">
    <text evidence="1">The sequence shown here is derived from an EMBL/GenBank/DDBJ whole genome shotgun (WGS) entry which is preliminary data.</text>
</comment>
<gene>
    <name evidence="1" type="ORF">C8P65_104135</name>
</gene>
<organism evidence="1 2">
    <name type="scientific">Capnocytophaga leadbetteri</name>
    <dbReference type="NCBI Taxonomy" id="327575"/>
    <lineage>
        <taxon>Bacteria</taxon>
        <taxon>Pseudomonadati</taxon>
        <taxon>Bacteroidota</taxon>
        <taxon>Flavobacteriia</taxon>
        <taxon>Flavobacteriales</taxon>
        <taxon>Flavobacteriaceae</taxon>
        <taxon>Capnocytophaga</taxon>
    </lineage>
</organism>
<dbReference type="RefSeq" id="WP_146162919.1">
    <property type="nucleotide sequence ID" value="NZ_QBKG01000004.1"/>
</dbReference>
<dbReference type="Gene3D" id="2.180.10.10">
    <property type="entry name" value="RHS repeat-associated core"/>
    <property type="match status" value="1"/>
</dbReference>
<dbReference type="GeneID" id="84580489"/>
<dbReference type="Proteomes" id="UP000243985">
    <property type="component" value="Unassembled WGS sequence"/>
</dbReference>
<evidence type="ECO:0000313" key="2">
    <source>
        <dbReference type="Proteomes" id="UP000243985"/>
    </source>
</evidence>
<accession>A0A2T5XVQ9</accession>
<proteinExistence type="predicted"/>
<reference evidence="1 2" key="1">
    <citation type="submission" date="2018-04" db="EMBL/GenBank/DDBJ databases">
        <title>Genomic Encyclopedia of Archaeal and Bacterial Type Strains, Phase II (KMG-II): from individual species to whole genera.</title>
        <authorList>
            <person name="Goeker M."/>
        </authorList>
    </citation>
    <scope>NUCLEOTIDE SEQUENCE [LARGE SCALE GENOMIC DNA]</scope>
    <source>
        <strain evidence="1 2">DSM 22902</strain>
    </source>
</reference>
<sequence>MKYLFFFLLTCPIWAQQYTTEYLKMTGWQQLHLKGKVKSLKITSYEAETTDNKQLKALRLAEEEPIVQYLFDSEGKLMQREVYTAENALSYTSHYSYNDAGMLTLIRTPNIFGATDTTREETFEYGAHNELLCYKDAYNGQVLEKRNYEYPAKGQQLTVYYSGGDFPFDRITYTYSAHRLTKEQRCEGSNCYRHDTYTYSANGNMIGKEIKNESVDYNYWCRYTYQYNSQGDCTSERVADALGEGSYIRYTYTYDSQKNVREKQIHNTNAPKIIKYDIVYY</sequence>
<name>A0A2T5XVQ9_9FLAO</name>
<evidence type="ECO:0000313" key="1">
    <source>
        <dbReference type="EMBL" id="PTX07444.1"/>
    </source>
</evidence>
<dbReference type="EMBL" id="QBKG01000004">
    <property type="protein sequence ID" value="PTX07444.1"/>
    <property type="molecule type" value="Genomic_DNA"/>
</dbReference>
<evidence type="ECO:0008006" key="3">
    <source>
        <dbReference type="Google" id="ProtNLM"/>
    </source>
</evidence>